<dbReference type="AlphaFoldDB" id="A0A9Q3PTW2"/>
<feature type="domain" description="Reverse transcriptase Ty1/copia-type" evidence="1">
    <location>
        <begin position="110"/>
        <end position="234"/>
    </location>
</feature>
<protein>
    <recommendedName>
        <fullName evidence="1">Reverse transcriptase Ty1/copia-type domain-containing protein</fullName>
    </recommendedName>
</protein>
<gene>
    <name evidence="2" type="ORF">O181_112826</name>
</gene>
<accession>A0A9Q3PTW2</accession>
<keyword evidence="3" id="KW-1185">Reference proteome</keyword>
<comment type="caution">
    <text evidence="2">The sequence shown here is derived from an EMBL/GenBank/DDBJ whole genome shotgun (WGS) entry which is preliminary data.</text>
</comment>
<evidence type="ECO:0000313" key="2">
    <source>
        <dbReference type="EMBL" id="MBW0573111.1"/>
    </source>
</evidence>
<dbReference type="EMBL" id="AVOT02091408">
    <property type="protein sequence ID" value="MBW0573111.1"/>
    <property type="molecule type" value="Genomic_DNA"/>
</dbReference>
<dbReference type="InterPro" id="IPR013103">
    <property type="entry name" value="RVT_2"/>
</dbReference>
<dbReference type="OrthoDB" id="3054497at2759"/>
<reference evidence="2" key="1">
    <citation type="submission" date="2021-03" db="EMBL/GenBank/DDBJ databases">
        <title>Draft genome sequence of rust myrtle Austropuccinia psidii MF-1, a brazilian biotype.</title>
        <authorList>
            <person name="Quecine M.C."/>
            <person name="Pachon D.M.R."/>
            <person name="Bonatelli M.L."/>
            <person name="Correr F.H."/>
            <person name="Franceschini L.M."/>
            <person name="Leite T.F."/>
            <person name="Margarido G.R.A."/>
            <person name="Almeida C.A."/>
            <person name="Ferrarezi J.A."/>
            <person name="Labate C.A."/>
        </authorList>
    </citation>
    <scope>NUCLEOTIDE SEQUENCE</scope>
    <source>
        <strain evidence="2">MF-1</strain>
    </source>
</reference>
<sequence length="234" mass="26077">MSPDGSDVPFNYTCLQVQPETTMTEIELPKHKGYKWVPEKDTSAPNEIIGDVGDPCNIVPGPRTRHHFPNYASPVDPSPKTYEQAISGPDGEEWAEAVKTKLENMVRHKVWIPSAPPTSRKPLQTTWVFKRKTNEDGLLNKYKACLCIQGFSQKAGVDYTGVFSQTGCLASLRLLLTLCHLNGFTVEQMDVRCAFLNGKPNTELYIKQATGYLGHPGSECFRLNKSLYGLKQSP</sequence>
<evidence type="ECO:0000313" key="3">
    <source>
        <dbReference type="Proteomes" id="UP000765509"/>
    </source>
</evidence>
<dbReference type="Pfam" id="PF07727">
    <property type="entry name" value="RVT_2"/>
    <property type="match status" value="1"/>
</dbReference>
<proteinExistence type="predicted"/>
<name>A0A9Q3PTW2_9BASI</name>
<dbReference type="Proteomes" id="UP000765509">
    <property type="component" value="Unassembled WGS sequence"/>
</dbReference>
<evidence type="ECO:0000259" key="1">
    <source>
        <dbReference type="Pfam" id="PF07727"/>
    </source>
</evidence>
<organism evidence="2 3">
    <name type="scientific">Austropuccinia psidii MF-1</name>
    <dbReference type="NCBI Taxonomy" id="1389203"/>
    <lineage>
        <taxon>Eukaryota</taxon>
        <taxon>Fungi</taxon>
        <taxon>Dikarya</taxon>
        <taxon>Basidiomycota</taxon>
        <taxon>Pucciniomycotina</taxon>
        <taxon>Pucciniomycetes</taxon>
        <taxon>Pucciniales</taxon>
        <taxon>Sphaerophragmiaceae</taxon>
        <taxon>Austropuccinia</taxon>
    </lineage>
</organism>